<evidence type="ECO:0000313" key="2">
    <source>
        <dbReference type="Proteomes" id="UP000540423"/>
    </source>
</evidence>
<dbReference type="Proteomes" id="UP000540423">
    <property type="component" value="Unassembled WGS sequence"/>
</dbReference>
<dbReference type="AlphaFoldDB" id="A0A7X0HLG6"/>
<accession>A0A7X0HLG6</accession>
<proteinExistence type="predicted"/>
<dbReference type="EMBL" id="JACHEM010000030">
    <property type="protein sequence ID" value="MBB6439877.1"/>
    <property type="molecule type" value="Genomic_DNA"/>
</dbReference>
<gene>
    <name evidence="1" type="ORF">HNQ79_006389</name>
</gene>
<keyword evidence="2" id="KW-1185">Reference proteome</keyword>
<evidence type="ECO:0000313" key="1">
    <source>
        <dbReference type="EMBL" id="MBB6439877.1"/>
    </source>
</evidence>
<reference evidence="1 2" key="1">
    <citation type="submission" date="2020-08" db="EMBL/GenBank/DDBJ databases">
        <title>Genomic Encyclopedia of Type Strains, Phase IV (KMG-IV): sequencing the most valuable type-strain genomes for metagenomic binning, comparative biology and taxonomic classification.</title>
        <authorList>
            <person name="Goeker M."/>
        </authorList>
    </citation>
    <scope>NUCLEOTIDE SEQUENCE [LARGE SCALE GENOMIC DNA]</scope>
    <source>
        <strain evidence="1 2">DSM 40141</strain>
    </source>
</reference>
<sequence length="51" mass="5485">MARLGVAYSAVQDSVGAAAIDEVYLDAPGWSAVVTAAAGWLRYWWPTTTLR</sequence>
<organism evidence="1 2">
    <name type="scientific">Streptomyces candidus</name>
    <dbReference type="NCBI Taxonomy" id="67283"/>
    <lineage>
        <taxon>Bacteria</taxon>
        <taxon>Bacillati</taxon>
        <taxon>Actinomycetota</taxon>
        <taxon>Actinomycetes</taxon>
        <taxon>Kitasatosporales</taxon>
        <taxon>Streptomycetaceae</taxon>
        <taxon>Streptomyces</taxon>
    </lineage>
</organism>
<name>A0A7X0HLG6_9ACTN</name>
<protein>
    <submittedName>
        <fullName evidence="1">Uncharacterized protein</fullName>
    </submittedName>
</protein>
<dbReference type="RefSeq" id="WP_185036363.1">
    <property type="nucleotide sequence ID" value="NZ_BNBN01000018.1"/>
</dbReference>
<comment type="caution">
    <text evidence="1">The sequence shown here is derived from an EMBL/GenBank/DDBJ whole genome shotgun (WGS) entry which is preliminary data.</text>
</comment>